<comment type="caution">
    <text evidence="2">The sequence shown here is derived from an EMBL/GenBank/DDBJ whole genome shotgun (WGS) entry which is preliminary data.</text>
</comment>
<dbReference type="PANTHER" id="PTHR24148:SF73">
    <property type="entry name" value="HET DOMAIN PROTEIN (AFU_ORTHOLOGUE AFUA_8G01020)"/>
    <property type="match status" value="1"/>
</dbReference>
<dbReference type="InterPro" id="IPR052895">
    <property type="entry name" value="HetReg/Transcr_Mod"/>
</dbReference>
<protein>
    <recommendedName>
        <fullName evidence="1">Heterokaryon incompatibility domain-containing protein</fullName>
    </recommendedName>
</protein>
<gene>
    <name evidence="2" type="ORF">QC761_0083220</name>
</gene>
<organism evidence="2 3">
    <name type="scientific">Podospora bellae-mahoneyi</name>
    <dbReference type="NCBI Taxonomy" id="2093777"/>
    <lineage>
        <taxon>Eukaryota</taxon>
        <taxon>Fungi</taxon>
        <taxon>Dikarya</taxon>
        <taxon>Ascomycota</taxon>
        <taxon>Pezizomycotina</taxon>
        <taxon>Sordariomycetes</taxon>
        <taxon>Sordariomycetidae</taxon>
        <taxon>Sordariales</taxon>
        <taxon>Podosporaceae</taxon>
        <taxon>Podospora</taxon>
    </lineage>
</organism>
<evidence type="ECO:0000259" key="1">
    <source>
        <dbReference type="Pfam" id="PF06985"/>
    </source>
</evidence>
<evidence type="ECO:0000313" key="2">
    <source>
        <dbReference type="EMBL" id="KAK4642312.1"/>
    </source>
</evidence>
<evidence type="ECO:0000313" key="3">
    <source>
        <dbReference type="Proteomes" id="UP001322138"/>
    </source>
</evidence>
<dbReference type="PANTHER" id="PTHR24148">
    <property type="entry name" value="ANKYRIN REPEAT DOMAIN-CONTAINING PROTEIN 39 HOMOLOG-RELATED"/>
    <property type="match status" value="1"/>
</dbReference>
<dbReference type="InterPro" id="IPR010730">
    <property type="entry name" value="HET"/>
</dbReference>
<dbReference type="GeneID" id="87892199"/>
<sequence>MSRPRSQSLPLINTPHRYPPYQYQRLSSPRHIRIIQLLGYDPILSRVFISIAEHDLSTLPERFTALSYTWGSAIETFEEMHHSAIIGPDKARLSKNPRDIELVVVPPEALETFKRSDDASLDPRGSMVDLYTTPVTTITVTGNLSNFFRTYMTQTWPRRHAQSQACWGPTISLEKSTNFWIDAVCIDQNNDEEIAAQIPIMGEIYSSAGRVLAWLGADEARLSVFRWWHDTAYPRMRHVLHRAGEKGILSLRASSCFDTKLWADVFGLAPPVELGVTNWLDAWTEYWAFYRTRRYFHRVWICQEIVLADRLQTYCGSGELSWGDMIGFTTLLGTIHWVDAIGTQCRVNLPLEWTPSIRGFGIGDLFEVQQQQNSKIWQSTGWVRQWFATISAVRRRGCFKPEDRVYATVGILQQLLPPNTPLPIPIDTTHTPEQLFTFTAAAILKNWPELSIFAFLEHNASRAFSSLPTWVPDLSIDDFPWPLGPFDTYFGAGIATSAPLKELSVNDCFQDRATAPIPSFRHIDPIKGQFALRGSKLDTIKQKYPCTHVYDMKLAELAIEVLANLPVHYAHDLVQEEETGATRGQCRVEALIHTMTCAGMGFSSSRGSMEKTSQLFPSFRRWLLMSLSQVWSGIDPVDRLHPAHTARDDVELQKRRAKMMETMTNVGMSSKFMPCMKEIEEMARMIIAADRGEGQWPGLLEQPLEFSDQIRRVMTDRCLFTTENGWLGICLDTALEGDEVWILEGGAVPYVLRKSGSEVEVNIEMAGGETRTSKAEGRRFGGETYVHGVMNGELLDKAGTGAVQWEEVVLI</sequence>
<dbReference type="EMBL" id="JAFFGZ010000007">
    <property type="protein sequence ID" value="KAK4642312.1"/>
    <property type="molecule type" value="Genomic_DNA"/>
</dbReference>
<keyword evidence="3" id="KW-1185">Reference proteome</keyword>
<dbReference type="Pfam" id="PF06985">
    <property type="entry name" value="HET"/>
    <property type="match status" value="1"/>
</dbReference>
<proteinExistence type="predicted"/>
<dbReference type="Proteomes" id="UP001322138">
    <property type="component" value="Unassembled WGS sequence"/>
</dbReference>
<dbReference type="RefSeq" id="XP_062731288.1">
    <property type="nucleotide sequence ID" value="XM_062872880.1"/>
</dbReference>
<accession>A0ABR0FHF6</accession>
<feature type="domain" description="Heterokaryon incompatibility" evidence="1">
    <location>
        <begin position="176"/>
        <end position="304"/>
    </location>
</feature>
<name>A0ABR0FHF6_9PEZI</name>
<reference evidence="2 3" key="1">
    <citation type="journal article" date="2023" name="bioRxiv">
        <title>High-quality genome assemblies of four members of thePodospora anserinaspecies complex.</title>
        <authorList>
            <person name="Ament-Velasquez S.L."/>
            <person name="Vogan A.A."/>
            <person name="Wallerman O."/>
            <person name="Hartmann F."/>
            <person name="Gautier V."/>
            <person name="Silar P."/>
            <person name="Giraud T."/>
            <person name="Johannesson H."/>
        </authorList>
    </citation>
    <scope>NUCLEOTIDE SEQUENCE [LARGE SCALE GENOMIC DNA]</scope>
    <source>
        <strain evidence="2 3">CBS 112042</strain>
    </source>
</reference>